<dbReference type="GO" id="GO:0016491">
    <property type="term" value="F:oxidoreductase activity"/>
    <property type="evidence" value="ECO:0007669"/>
    <property type="project" value="UniProtKB-ARBA"/>
</dbReference>
<evidence type="ECO:0000313" key="2">
    <source>
        <dbReference type="EMBL" id="CAB4970302.1"/>
    </source>
</evidence>
<evidence type="ECO:0000313" key="1">
    <source>
        <dbReference type="EMBL" id="CAB4790721.1"/>
    </source>
</evidence>
<organism evidence="4">
    <name type="scientific">freshwater metagenome</name>
    <dbReference type="NCBI Taxonomy" id="449393"/>
    <lineage>
        <taxon>unclassified sequences</taxon>
        <taxon>metagenomes</taxon>
        <taxon>ecological metagenomes</taxon>
    </lineage>
</organism>
<dbReference type="SUPFAM" id="SSF51197">
    <property type="entry name" value="Clavaminate synthase-like"/>
    <property type="match status" value="1"/>
</dbReference>
<protein>
    <submittedName>
        <fullName evidence="4">Unannotated protein</fullName>
    </submittedName>
</protein>
<dbReference type="PANTHER" id="PTHR20883">
    <property type="entry name" value="PHYTANOYL-COA DIOXYGENASE DOMAIN CONTAINING 1"/>
    <property type="match status" value="1"/>
</dbReference>
<sequence length="256" mass="28225">MQSFATGDSAAKVFFDDHGWVLINTLDDDGIKQLRGWIDDISSWSDEGGPWLHYREMTDFGPKLCRTENFTPFHSGIRALLTSGSMLKCASLLIGEQAVLYKEKINYKLVGGAGYAPHQDAPAYPFIDSHISCMLGIDDADELNGCLEVVSHCFGEVLSMNDVGCIANDVVQSLEWTMAPLSAGQTLWFHSRTPHRSGANNSQRDRRAIYPTYNALSEGDLREAYYATKLQQMATSTVGNNVQVSLIGDFQGRTIG</sequence>
<reference evidence="4" key="1">
    <citation type="submission" date="2020-05" db="EMBL/GenBank/DDBJ databases">
        <authorList>
            <person name="Chiriac C."/>
            <person name="Salcher M."/>
            <person name="Ghai R."/>
            <person name="Kavagutti S V."/>
        </authorList>
    </citation>
    <scope>NUCLEOTIDE SEQUENCE</scope>
</reference>
<dbReference type="Pfam" id="PF05721">
    <property type="entry name" value="PhyH"/>
    <property type="match status" value="1"/>
</dbReference>
<dbReference type="EMBL" id="CAFBRX010000144">
    <property type="protein sequence ID" value="CAB5129822.1"/>
    <property type="molecule type" value="Genomic_DNA"/>
</dbReference>
<proteinExistence type="predicted"/>
<name>A0A6J7W0F5_9ZZZZ</name>
<evidence type="ECO:0000313" key="4">
    <source>
        <dbReference type="EMBL" id="CAB5129822.1"/>
    </source>
</evidence>
<dbReference type="InterPro" id="IPR008775">
    <property type="entry name" value="Phytyl_CoA_dOase-like"/>
</dbReference>
<gene>
    <name evidence="1" type="ORF">UFOPK2921_01452</name>
    <name evidence="2" type="ORF">UFOPK3889_00535</name>
    <name evidence="3" type="ORF">UFOPK4275_00821</name>
    <name evidence="4" type="ORF">UFOPK4422_01260</name>
</gene>
<dbReference type="EMBL" id="CAFBNZ010000077">
    <property type="protein sequence ID" value="CAB4970302.1"/>
    <property type="molecule type" value="Genomic_DNA"/>
</dbReference>
<dbReference type="Gene3D" id="2.60.120.620">
    <property type="entry name" value="q2cbj1_9rhob like domain"/>
    <property type="match status" value="1"/>
</dbReference>
<dbReference type="EMBL" id="CAEZZV010000253">
    <property type="protein sequence ID" value="CAB4790721.1"/>
    <property type="molecule type" value="Genomic_DNA"/>
</dbReference>
<accession>A0A6J7W0F5</accession>
<dbReference type="GO" id="GO:0046872">
    <property type="term" value="F:metal ion binding"/>
    <property type="evidence" value="ECO:0007669"/>
    <property type="project" value="UniProtKB-ARBA"/>
</dbReference>
<dbReference type="AlphaFoldDB" id="A0A6J7W0F5"/>
<evidence type="ECO:0000313" key="3">
    <source>
        <dbReference type="EMBL" id="CAB5050395.1"/>
    </source>
</evidence>
<dbReference type="PANTHER" id="PTHR20883:SF48">
    <property type="entry name" value="ECTOINE DIOXYGENASE"/>
    <property type="match status" value="1"/>
</dbReference>
<dbReference type="EMBL" id="CAFBQJ010000138">
    <property type="protein sequence ID" value="CAB5050395.1"/>
    <property type="molecule type" value="Genomic_DNA"/>
</dbReference>